<name>A0AA39U4W6_9AGAR</name>
<keyword evidence="1" id="KW-0812">Transmembrane</keyword>
<gene>
    <name evidence="3" type="ORF">IW261DRAFT_1341569</name>
</gene>
<evidence type="ECO:0000313" key="4">
    <source>
        <dbReference type="Proteomes" id="UP001175227"/>
    </source>
</evidence>
<dbReference type="EMBL" id="JAUEPR010000027">
    <property type="protein sequence ID" value="KAK0474358.1"/>
    <property type="molecule type" value="Genomic_DNA"/>
</dbReference>
<comment type="caution">
    <text evidence="3">The sequence shown here is derived from an EMBL/GenBank/DDBJ whole genome shotgun (WGS) entry which is preliminary data.</text>
</comment>
<dbReference type="InterPro" id="IPR046700">
    <property type="entry name" value="DUF6570"/>
</dbReference>
<organism evidence="3 4">
    <name type="scientific">Armillaria novae-zelandiae</name>
    <dbReference type="NCBI Taxonomy" id="153914"/>
    <lineage>
        <taxon>Eukaryota</taxon>
        <taxon>Fungi</taxon>
        <taxon>Dikarya</taxon>
        <taxon>Basidiomycota</taxon>
        <taxon>Agaricomycotina</taxon>
        <taxon>Agaricomycetes</taxon>
        <taxon>Agaricomycetidae</taxon>
        <taxon>Agaricales</taxon>
        <taxon>Marasmiineae</taxon>
        <taxon>Physalacriaceae</taxon>
        <taxon>Armillaria</taxon>
    </lineage>
</organism>
<keyword evidence="1" id="KW-1133">Transmembrane helix</keyword>
<dbReference type="Proteomes" id="UP001175227">
    <property type="component" value="Unassembled WGS sequence"/>
</dbReference>
<evidence type="ECO:0000259" key="2">
    <source>
        <dbReference type="Pfam" id="PF20209"/>
    </source>
</evidence>
<reference evidence="3" key="1">
    <citation type="submission" date="2023-06" db="EMBL/GenBank/DDBJ databases">
        <authorList>
            <consortium name="Lawrence Berkeley National Laboratory"/>
            <person name="Ahrendt S."/>
            <person name="Sahu N."/>
            <person name="Indic B."/>
            <person name="Wong-Bajracharya J."/>
            <person name="Merenyi Z."/>
            <person name="Ke H.-M."/>
            <person name="Monk M."/>
            <person name="Kocsube S."/>
            <person name="Drula E."/>
            <person name="Lipzen A."/>
            <person name="Balint B."/>
            <person name="Henrissat B."/>
            <person name="Andreopoulos B."/>
            <person name="Martin F.M."/>
            <person name="Harder C.B."/>
            <person name="Rigling D."/>
            <person name="Ford K.L."/>
            <person name="Foster G.D."/>
            <person name="Pangilinan J."/>
            <person name="Papanicolaou A."/>
            <person name="Barry K."/>
            <person name="LaButti K."/>
            <person name="Viragh M."/>
            <person name="Koriabine M."/>
            <person name="Yan M."/>
            <person name="Riley R."/>
            <person name="Champramary S."/>
            <person name="Plett K.L."/>
            <person name="Tsai I.J."/>
            <person name="Slot J."/>
            <person name="Sipos G."/>
            <person name="Plett J."/>
            <person name="Nagy L.G."/>
            <person name="Grigoriev I.V."/>
        </authorList>
    </citation>
    <scope>NUCLEOTIDE SEQUENCE</scope>
    <source>
        <strain evidence="3">ICMP 16352</strain>
    </source>
</reference>
<feature type="transmembrane region" description="Helical" evidence="1">
    <location>
        <begin position="256"/>
        <end position="274"/>
    </location>
</feature>
<keyword evidence="1" id="KW-0472">Membrane</keyword>
<keyword evidence="4" id="KW-1185">Reference proteome</keyword>
<dbReference type="AlphaFoldDB" id="A0AA39U4W6"/>
<evidence type="ECO:0000313" key="3">
    <source>
        <dbReference type="EMBL" id="KAK0474358.1"/>
    </source>
</evidence>
<accession>A0AA39U4W6</accession>
<sequence>MISLCHAKCMILQLKEENRSITLPTTKRGIKGNIIIYPQQPSKIASMLPPSVEEITSPLCVLFIGAQIPTMEWLRTKAKPLAVNGRHVRLALQWLKAHNPLYKDVVLNEDVLSYLDANPMLPFSVQHIPVSEESEKLTSRYNAPLDTTRRDIPKVDAPPDNGNVPFEHVVISNMDVSASSNKLHAAALSHVKSRGGGYVEITHDPTPVNEFNNPELFPLMYPTCNDHAVDSTDHVHHPLHRLQVNHRNLSDSESRFLSHISYLYFIYLFHIFIYHT</sequence>
<protein>
    <recommendedName>
        <fullName evidence="2">DUF6570 domain-containing protein</fullName>
    </recommendedName>
</protein>
<evidence type="ECO:0000256" key="1">
    <source>
        <dbReference type="SAM" id="Phobius"/>
    </source>
</evidence>
<feature type="domain" description="DUF6570" evidence="2">
    <location>
        <begin position="1"/>
        <end position="112"/>
    </location>
</feature>
<dbReference type="Pfam" id="PF20209">
    <property type="entry name" value="DUF6570"/>
    <property type="match status" value="1"/>
</dbReference>
<proteinExistence type="predicted"/>